<protein>
    <submittedName>
        <fullName evidence="2">Uncharacterized protein MANES_14G033300</fullName>
    </submittedName>
</protein>
<reference evidence="2" key="1">
    <citation type="submission" date="2018-02" db="EMBL/GenBank/DDBJ databases">
        <title>Rhizophora mucronata_Transcriptome.</title>
        <authorList>
            <person name="Meera S.P."/>
            <person name="Sreeshan A."/>
            <person name="Augustine A."/>
        </authorList>
    </citation>
    <scope>NUCLEOTIDE SEQUENCE</scope>
    <source>
        <tissue evidence="2">Leaf</tissue>
    </source>
</reference>
<proteinExistence type="predicted"/>
<keyword evidence="1" id="KW-0812">Transmembrane</keyword>
<evidence type="ECO:0000313" key="2">
    <source>
        <dbReference type="EMBL" id="MBW98861.1"/>
    </source>
</evidence>
<keyword evidence="1" id="KW-1133">Transmembrane helix</keyword>
<evidence type="ECO:0000256" key="1">
    <source>
        <dbReference type="SAM" id="Phobius"/>
    </source>
</evidence>
<dbReference type="EMBL" id="GGEC01018378">
    <property type="protein sequence ID" value="MBW98861.1"/>
    <property type="molecule type" value="Transcribed_RNA"/>
</dbReference>
<sequence>MKKEIISEMNMSLILERILLTQRLTSLVNMIMMMNLMITLLLMMMMMMTWKCRCPLLYPKVEVCLFWKVKMKMAFQFPSHKRVKLGIRSNKMN</sequence>
<keyword evidence="1" id="KW-0472">Membrane</keyword>
<organism evidence="2">
    <name type="scientific">Rhizophora mucronata</name>
    <name type="common">Asiatic mangrove</name>
    <dbReference type="NCBI Taxonomy" id="61149"/>
    <lineage>
        <taxon>Eukaryota</taxon>
        <taxon>Viridiplantae</taxon>
        <taxon>Streptophyta</taxon>
        <taxon>Embryophyta</taxon>
        <taxon>Tracheophyta</taxon>
        <taxon>Spermatophyta</taxon>
        <taxon>Magnoliopsida</taxon>
        <taxon>eudicotyledons</taxon>
        <taxon>Gunneridae</taxon>
        <taxon>Pentapetalae</taxon>
        <taxon>rosids</taxon>
        <taxon>fabids</taxon>
        <taxon>Malpighiales</taxon>
        <taxon>Rhizophoraceae</taxon>
        <taxon>Rhizophora</taxon>
    </lineage>
</organism>
<accession>A0A2P2JZG6</accession>
<dbReference type="AlphaFoldDB" id="A0A2P2JZG6"/>
<name>A0A2P2JZG6_RHIMU</name>
<feature type="transmembrane region" description="Helical" evidence="1">
    <location>
        <begin position="27"/>
        <end position="50"/>
    </location>
</feature>